<accession>A0A346NA43</accession>
<dbReference type="PANTHER" id="PTHR42756">
    <property type="entry name" value="TRANSCRIPTIONAL REGULATOR, MARR"/>
    <property type="match status" value="1"/>
</dbReference>
<dbReference type="EMBL" id="QVQY01000038">
    <property type="protein sequence ID" value="RFU50202.1"/>
    <property type="molecule type" value="Genomic_DNA"/>
</dbReference>
<evidence type="ECO:0000256" key="3">
    <source>
        <dbReference type="ARBA" id="ARBA00023163"/>
    </source>
</evidence>
<evidence type="ECO:0000259" key="4">
    <source>
        <dbReference type="PROSITE" id="PS50995"/>
    </source>
</evidence>
<accession>A0A372KJA6</accession>
<dbReference type="OrthoDB" id="5327581at2"/>
<dbReference type="PRINTS" id="PR00598">
    <property type="entry name" value="HTHMARR"/>
</dbReference>
<evidence type="ECO:0000313" key="7">
    <source>
        <dbReference type="EMBL" id="RFU52381.1"/>
    </source>
</evidence>
<sequence length="141" mass="15782">MELNTSLGYLLNISAKLIKRNLDLLLKDYNLTSSQWAVLKLLSSENHLSQADIAEKTNTDRATCGAVIDKLIAKQMVYKSLSSNDRRSYIVSLSSNTGELVNHISHLAEQTNHQALQGFSADEQKQLIAFLHTIIKNLEKI</sequence>
<dbReference type="InterPro" id="IPR036390">
    <property type="entry name" value="WH_DNA-bd_sf"/>
</dbReference>
<evidence type="ECO:0000313" key="10">
    <source>
        <dbReference type="Proteomes" id="UP000264056"/>
    </source>
</evidence>
<dbReference type="RefSeq" id="WP_116878951.1">
    <property type="nucleotide sequence ID" value="NZ_CP031733.1"/>
</dbReference>
<keyword evidence="1" id="KW-0805">Transcription regulation</keyword>
<dbReference type="KEGG" id="schj:DDV21_001775"/>
<name>A0A372KJA6_9STRE</name>
<dbReference type="InterPro" id="IPR000835">
    <property type="entry name" value="HTH_MarR-typ"/>
</dbReference>
<protein>
    <submittedName>
        <fullName evidence="7">MarR family transcriptional regulator</fullName>
    </submittedName>
</protein>
<keyword evidence="3" id="KW-0804">Transcription</keyword>
<keyword evidence="2" id="KW-0238">DNA-binding</keyword>
<dbReference type="SMART" id="SM00347">
    <property type="entry name" value="HTH_MARR"/>
    <property type="match status" value="1"/>
</dbReference>
<dbReference type="Proteomes" id="UP000262901">
    <property type="component" value="Unassembled WGS sequence"/>
</dbReference>
<proteinExistence type="predicted"/>
<reference evidence="6 10" key="1">
    <citation type="submission" date="2018-08" db="EMBL/GenBank/DDBJ databases">
        <title>Draft genome of Streptococcus sp .nov. Z2.</title>
        <authorList>
            <person name="Tian Z."/>
        </authorList>
    </citation>
    <scope>NUCLEOTIDE SEQUENCE [LARGE SCALE GENOMIC DNA]</scope>
    <source>
        <strain evidence="6 10">Z2</strain>
    </source>
</reference>
<evidence type="ECO:0000256" key="2">
    <source>
        <dbReference type="ARBA" id="ARBA00023125"/>
    </source>
</evidence>
<gene>
    <name evidence="5" type="ORF">DDV21_001775</name>
    <name evidence="6" type="ORF">DDV22_09870</name>
    <name evidence="7" type="ORF">DDV23_09965</name>
</gene>
<dbReference type="EMBL" id="QVQZ01000037">
    <property type="protein sequence ID" value="RFU52381.1"/>
    <property type="molecule type" value="Genomic_DNA"/>
</dbReference>
<evidence type="ECO:0000256" key="1">
    <source>
        <dbReference type="ARBA" id="ARBA00023015"/>
    </source>
</evidence>
<dbReference type="Proteomes" id="UP000246115">
    <property type="component" value="Chromosome"/>
</dbReference>
<keyword evidence="10" id="KW-1185">Reference proteome</keyword>
<dbReference type="EMBL" id="CP031733">
    <property type="protein sequence ID" value="AXQ77888.1"/>
    <property type="molecule type" value="Genomic_DNA"/>
</dbReference>
<dbReference type="Pfam" id="PF01047">
    <property type="entry name" value="MarR"/>
    <property type="match status" value="1"/>
</dbReference>
<reference evidence="5" key="4">
    <citation type="journal article" date="2019" name="Int. J. Syst. Evol. Microbiol.">
        <title>Streptococcus chenjunshii sp. nov. isolated from feces of Tibetan antelopes.</title>
        <authorList>
            <person name="Tian Z."/>
            <person name="Lu S."/>
            <person name="Jin D."/>
            <person name="Yang J."/>
            <person name="Pu J."/>
            <person name="Lai X.H."/>
            <person name="Bai X.N."/>
            <person name="Wu X.M."/>
            <person name="Li J."/>
            <person name="Wang S."/>
            <person name="Xu J."/>
        </authorList>
    </citation>
    <scope>NUCLEOTIDE SEQUENCE</scope>
    <source>
        <strain evidence="5">Z15</strain>
    </source>
</reference>
<dbReference type="GO" id="GO:0003700">
    <property type="term" value="F:DNA-binding transcription factor activity"/>
    <property type="evidence" value="ECO:0007669"/>
    <property type="project" value="InterPro"/>
</dbReference>
<reference evidence="7 9" key="2">
    <citation type="submission" date="2018-08" db="EMBL/GenBank/DDBJ databases">
        <title>Draft genome of Streptococcus sp. nov. Z1.</title>
        <authorList>
            <person name="Tian Z."/>
        </authorList>
    </citation>
    <scope>NUCLEOTIDE SEQUENCE [LARGE SCALE GENOMIC DNA]</scope>
    <source>
        <strain evidence="7">Z1</strain>
        <strain evidence="9">Z1(2018)</strain>
    </source>
</reference>
<dbReference type="AlphaFoldDB" id="A0A372KJA6"/>
<reference evidence="8" key="3">
    <citation type="submission" date="2018-08" db="EMBL/GenBank/DDBJ databases">
        <title>Streptococcus chenjunshii sp. nov., isolated from stools sample of the Tibetan antelope in the Qinghai-Tibet plateau, China.</title>
        <authorList>
            <person name="Tian Z."/>
        </authorList>
    </citation>
    <scope>NUCLEOTIDE SEQUENCE [LARGE SCALE GENOMIC DNA]</scope>
    <source>
        <strain evidence="8">Z15</strain>
    </source>
</reference>
<dbReference type="InterPro" id="IPR036388">
    <property type="entry name" value="WH-like_DNA-bd_sf"/>
</dbReference>
<evidence type="ECO:0000313" key="9">
    <source>
        <dbReference type="Proteomes" id="UP000262901"/>
    </source>
</evidence>
<feature type="domain" description="HTH marR-type" evidence="4">
    <location>
        <begin position="4"/>
        <end position="136"/>
    </location>
</feature>
<organism evidence="7 9">
    <name type="scientific">Streptococcus chenjunshii</name>
    <dbReference type="NCBI Taxonomy" id="2173853"/>
    <lineage>
        <taxon>Bacteria</taxon>
        <taxon>Bacillati</taxon>
        <taxon>Bacillota</taxon>
        <taxon>Bacilli</taxon>
        <taxon>Lactobacillales</taxon>
        <taxon>Streptococcaceae</taxon>
        <taxon>Streptococcus</taxon>
    </lineage>
</organism>
<dbReference type="Gene3D" id="1.10.10.10">
    <property type="entry name" value="Winged helix-like DNA-binding domain superfamily/Winged helix DNA-binding domain"/>
    <property type="match status" value="1"/>
</dbReference>
<dbReference type="GO" id="GO:0003677">
    <property type="term" value="F:DNA binding"/>
    <property type="evidence" value="ECO:0007669"/>
    <property type="project" value="UniProtKB-KW"/>
</dbReference>
<dbReference type="PROSITE" id="PS50995">
    <property type="entry name" value="HTH_MARR_2"/>
    <property type="match status" value="1"/>
</dbReference>
<dbReference type="SUPFAM" id="SSF46785">
    <property type="entry name" value="Winged helix' DNA-binding domain"/>
    <property type="match status" value="1"/>
</dbReference>
<evidence type="ECO:0000313" key="8">
    <source>
        <dbReference type="Proteomes" id="UP000246115"/>
    </source>
</evidence>
<dbReference type="PANTHER" id="PTHR42756:SF1">
    <property type="entry name" value="TRANSCRIPTIONAL REPRESSOR OF EMRAB OPERON"/>
    <property type="match status" value="1"/>
</dbReference>
<dbReference type="Proteomes" id="UP000264056">
    <property type="component" value="Unassembled WGS sequence"/>
</dbReference>
<evidence type="ECO:0000313" key="6">
    <source>
        <dbReference type="EMBL" id="RFU50202.1"/>
    </source>
</evidence>
<evidence type="ECO:0000313" key="5">
    <source>
        <dbReference type="EMBL" id="AXQ77888.1"/>
    </source>
</evidence>